<dbReference type="GO" id="GO:0005794">
    <property type="term" value="C:Golgi apparatus"/>
    <property type="evidence" value="ECO:0007669"/>
    <property type="project" value="TreeGrafter"/>
</dbReference>
<dbReference type="Proteomes" id="UP000822476">
    <property type="component" value="Unassembled WGS sequence"/>
</dbReference>
<feature type="region of interest" description="Disordered" evidence="5">
    <location>
        <begin position="400"/>
        <end position="426"/>
    </location>
</feature>
<dbReference type="Pfam" id="PF09742">
    <property type="entry name" value="Dymeclin"/>
    <property type="match status" value="1"/>
</dbReference>
<dbReference type="InterPro" id="IPR019142">
    <property type="entry name" value="Dymeclin"/>
</dbReference>
<evidence type="ECO:0000256" key="1">
    <source>
        <dbReference type="ARBA" id="ARBA00010603"/>
    </source>
</evidence>
<keyword evidence="4" id="KW-0449">Lipoprotein</keyword>
<dbReference type="PANTHER" id="PTHR12895">
    <property type="entry name" value="DYMECLIN"/>
    <property type="match status" value="1"/>
</dbReference>
<reference evidence="6" key="1">
    <citation type="submission" date="2019-07" db="EMBL/GenBank/DDBJ databases">
        <title>Annotation for the trematode Paragonimus miyazaki's.</title>
        <authorList>
            <person name="Choi Y.-J."/>
        </authorList>
    </citation>
    <scope>NUCLEOTIDE SEQUENCE</scope>
    <source>
        <strain evidence="6">Japan</strain>
    </source>
</reference>
<dbReference type="OrthoDB" id="10253409at2759"/>
<protein>
    <recommendedName>
        <fullName evidence="2">Dymeclin</fullName>
    </recommendedName>
</protein>
<comment type="caution">
    <text evidence="6">The sequence shown here is derived from an EMBL/GenBank/DDBJ whole genome shotgun (WGS) entry which is preliminary data.</text>
</comment>
<dbReference type="PANTHER" id="PTHR12895:SF9">
    <property type="entry name" value="DYMECLIN"/>
    <property type="match status" value="1"/>
</dbReference>
<name>A0A8S9YFP2_9TREM</name>
<evidence type="ECO:0000256" key="2">
    <source>
        <dbReference type="ARBA" id="ARBA00015736"/>
    </source>
</evidence>
<evidence type="ECO:0000256" key="4">
    <source>
        <dbReference type="ARBA" id="ARBA00023288"/>
    </source>
</evidence>
<evidence type="ECO:0000313" key="7">
    <source>
        <dbReference type="Proteomes" id="UP000822476"/>
    </source>
</evidence>
<evidence type="ECO:0000256" key="3">
    <source>
        <dbReference type="ARBA" id="ARBA00022707"/>
    </source>
</evidence>
<keyword evidence="7" id="KW-1185">Reference proteome</keyword>
<dbReference type="EMBL" id="JTDE01021586">
    <property type="protein sequence ID" value="KAF7232735.1"/>
    <property type="molecule type" value="Genomic_DNA"/>
</dbReference>
<proteinExistence type="inferred from homology"/>
<keyword evidence="3" id="KW-0519">Myristate</keyword>
<sequence length="603" mass="67409">MGGRITTIPAVSAHDYLKKYVGKENIPSSDPFWKEFLSFPGLCESEYNALENIEEMDSSVLHEFRKHNLKSRQLSSLMQFIISHGTELLGTVIQPDANYDKNLLSIAQNALLVFRISAKYLVERTSEHRFVMHLKSDSDEDSSLSLLECFFQVLFRLLLEVPVKDETYGLHCETLMTILVLLARQMHNDLSCPLPRVYVYVMWGKALPVIFLIFLVDIMYLALIFPWIVLFLSASLAPAIVHRLITNFADNIPVPPGLRNRSSQSSFIWKAASSLAGGIWTVVTLGYGGRGQTQVNSTSKAAFSATPITLTDSIADPAKPASDTVVTDLVTSESMVLSGLPQDCHLLADLSALLLLVLTTQAGSILRCTRILQELGITSQTPSLNPYRVALFSLRDINDHEVSPPPKPVRAAGSDRSTADPKPRLSNANLKGVTSLINPDVAQFPVDFVAIRDTAAHTLHQDSSTLLLYLLIHRNPHFQAFLLAKRNYDKLLLPLLNILYRSPADSSHLVYMALIIILILTENERFGEEIHTSLIHWVKWSPNRQLSSISRGSLVILVLIRTIRYHLNQLKDRYLHVNILAALANLSAKVTNMHPYVSDAFLW</sequence>
<dbReference type="AlphaFoldDB" id="A0A8S9YFP2"/>
<dbReference type="GO" id="GO:0007030">
    <property type="term" value="P:Golgi organization"/>
    <property type="evidence" value="ECO:0007669"/>
    <property type="project" value="TreeGrafter"/>
</dbReference>
<comment type="similarity">
    <text evidence="1">Belongs to the dymeclin family.</text>
</comment>
<evidence type="ECO:0000313" key="6">
    <source>
        <dbReference type="EMBL" id="KAF7232735.1"/>
    </source>
</evidence>
<gene>
    <name evidence="6" type="ORF">EG68_07966</name>
</gene>
<accession>A0A8S9YFP2</accession>
<evidence type="ECO:0000256" key="5">
    <source>
        <dbReference type="SAM" id="MobiDB-lite"/>
    </source>
</evidence>
<organism evidence="6 7">
    <name type="scientific">Paragonimus skrjabini miyazakii</name>
    <dbReference type="NCBI Taxonomy" id="59628"/>
    <lineage>
        <taxon>Eukaryota</taxon>
        <taxon>Metazoa</taxon>
        <taxon>Spiralia</taxon>
        <taxon>Lophotrochozoa</taxon>
        <taxon>Platyhelminthes</taxon>
        <taxon>Trematoda</taxon>
        <taxon>Digenea</taxon>
        <taxon>Plagiorchiida</taxon>
        <taxon>Troglotremata</taxon>
        <taxon>Troglotrematidae</taxon>
        <taxon>Paragonimus</taxon>
    </lineage>
</organism>